<evidence type="ECO:0000313" key="2">
    <source>
        <dbReference type="EMBL" id="CAG8581526.1"/>
    </source>
</evidence>
<feature type="compositionally biased region" description="Polar residues" evidence="1">
    <location>
        <begin position="84"/>
        <end position="94"/>
    </location>
</feature>
<dbReference type="AlphaFoldDB" id="A0A9N9BZQ6"/>
<feature type="compositionally biased region" description="Basic and acidic residues" evidence="1">
    <location>
        <begin position="96"/>
        <end position="105"/>
    </location>
</feature>
<evidence type="ECO:0000313" key="3">
    <source>
        <dbReference type="Proteomes" id="UP000789508"/>
    </source>
</evidence>
<name>A0A9N9BZQ6_9GLOM</name>
<feature type="compositionally biased region" description="Low complexity" evidence="1">
    <location>
        <begin position="29"/>
        <end position="41"/>
    </location>
</feature>
<sequence>MTLTRAQRARSINNRSLGINIAPTPPAPLSSSISSSSTITTRNNRATIKKRPARVRRSIKVVNYHESSSTSFSSSDENDGEDNLSVTTTQNINDMSAEKKNRRETSPSTSELESLDDVSDLSSNITSEETDDSNSDTELNVPIFTKEFLAYHNEKEAKQFHLSSLSQTSTNEIDTFRTRIHLIRSDSETKREESKALEIANQQIIQQVSEIRLALGLLERMIGPTVRSSGMRLDDAENLAAYVDGFRERVASGCLLQPE</sequence>
<organism evidence="2 3">
    <name type="scientific">Ambispora leptoticha</name>
    <dbReference type="NCBI Taxonomy" id="144679"/>
    <lineage>
        <taxon>Eukaryota</taxon>
        <taxon>Fungi</taxon>
        <taxon>Fungi incertae sedis</taxon>
        <taxon>Mucoromycota</taxon>
        <taxon>Glomeromycotina</taxon>
        <taxon>Glomeromycetes</taxon>
        <taxon>Archaeosporales</taxon>
        <taxon>Ambisporaceae</taxon>
        <taxon>Ambispora</taxon>
    </lineage>
</organism>
<feature type="compositionally biased region" description="Basic residues" evidence="1">
    <location>
        <begin position="47"/>
        <end position="59"/>
    </location>
</feature>
<reference evidence="2" key="1">
    <citation type="submission" date="2021-06" db="EMBL/GenBank/DDBJ databases">
        <authorList>
            <person name="Kallberg Y."/>
            <person name="Tangrot J."/>
            <person name="Rosling A."/>
        </authorList>
    </citation>
    <scope>NUCLEOTIDE SEQUENCE</scope>
    <source>
        <strain evidence="2">FL130A</strain>
    </source>
</reference>
<gene>
    <name evidence="2" type="ORF">ALEPTO_LOCUS7283</name>
</gene>
<feature type="region of interest" description="Disordered" evidence="1">
    <location>
        <begin position="14"/>
        <end position="139"/>
    </location>
</feature>
<dbReference type="Proteomes" id="UP000789508">
    <property type="component" value="Unassembled WGS sequence"/>
</dbReference>
<dbReference type="OrthoDB" id="2336963at2759"/>
<comment type="caution">
    <text evidence="2">The sequence shown here is derived from an EMBL/GenBank/DDBJ whole genome shotgun (WGS) entry which is preliminary data.</text>
</comment>
<accession>A0A9N9BZQ6</accession>
<dbReference type="EMBL" id="CAJVPS010003048">
    <property type="protein sequence ID" value="CAG8581526.1"/>
    <property type="molecule type" value="Genomic_DNA"/>
</dbReference>
<evidence type="ECO:0000256" key="1">
    <source>
        <dbReference type="SAM" id="MobiDB-lite"/>
    </source>
</evidence>
<keyword evidence="3" id="KW-1185">Reference proteome</keyword>
<protein>
    <submittedName>
        <fullName evidence="2">14248_t:CDS:1</fullName>
    </submittedName>
</protein>
<proteinExistence type="predicted"/>